<evidence type="ECO:0000313" key="2">
    <source>
        <dbReference type="EMBL" id="OQO02547.1"/>
    </source>
</evidence>
<feature type="compositionally biased region" description="Basic and acidic residues" evidence="1">
    <location>
        <begin position="347"/>
        <end position="363"/>
    </location>
</feature>
<accession>A0A1V8STM4</accession>
<name>A0A1V8STM4_9PEZI</name>
<dbReference type="InParanoid" id="A0A1V8STM4"/>
<dbReference type="STRING" id="1507870.A0A1V8STM4"/>
<sequence length="537" mass="59588">MCIIEQKTYVNSDGQQSTYETTRRCRDAAPGRLCSNVQQRKAQTAKIVETKPSTTASSSGSSDGFLVTQAKDGSERRYHDLSRQSSLKETVRRSNTTGGRSSVGATSSPSAVRPSTRPTLPKSSIRRSATPHPSTQPPPAEAAITPEGTAVYDRPPSLEMPRASDNERRRSRNVSFTSSTAQASDYRTEERTPARKRPSLSVDTSGRSSSSPESTPGLSRLPTVRTLRDDRHDSARDIPMPKGSRSSSAQTSRSTSSTSQARIDSDLARLREAKARISSSAQQDQHLADLEQARYTARERQRLSNAAAEEARDAASRERHRQEAAAALEGRQREEDIEFELKQLQREKDAAAARRISREREQQRYSVSEPPMPTSTTRRLYRVTDAPVSPIRDARPRTSFQSSSTSPLSPRRRLAELAPRPRQQTVLHQPILPPRADSDPRPTSSSIRARGLEVLGREHARAAAADGDAYTHTRESLDRVASASDRLQDAFGGMRLEERRPEGFYGAAVEEREYVSQGMARREERKRRGGGGAWVWR</sequence>
<feature type="compositionally biased region" description="Basic and acidic residues" evidence="1">
    <location>
        <begin position="226"/>
        <end position="236"/>
    </location>
</feature>
<feature type="region of interest" description="Disordered" evidence="1">
    <location>
        <begin position="347"/>
        <end position="446"/>
    </location>
</feature>
<dbReference type="Proteomes" id="UP000192596">
    <property type="component" value="Unassembled WGS sequence"/>
</dbReference>
<feature type="compositionally biased region" description="Polar residues" evidence="1">
    <location>
        <begin position="83"/>
        <end position="110"/>
    </location>
</feature>
<evidence type="ECO:0000313" key="3">
    <source>
        <dbReference type="Proteomes" id="UP000192596"/>
    </source>
</evidence>
<dbReference type="AlphaFoldDB" id="A0A1V8STM4"/>
<feature type="compositionally biased region" description="Basic and acidic residues" evidence="1">
    <location>
        <begin position="72"/>
        <end position="82"/>
    </location>
</feature>
<feature type="region of interest" description="Disordered" evidence="1">
    <location>
        <begin position="299"/>
        <end position="331"/>
    </location>
</feature>
<feature type="compositionally biased region" description="Low complexity" evidence="1">
    <location>
        <begin position="53"/>
        <end position="62"/>
    </location>
</feature>
<feature type="compositionally biased region" description="Low complexity" evidence="1">
    <location>
        <begin position="244"/>
        <end position="262"/>
    </location>
</feature>
<feature type="region of interest" description="Disordered" evidence="1">
    <location>
        <begin position="45"/>
        <end position="264"/>
    </location>
</feature>
<organism evidence="2 3">
    <name type="scientific">Cryoendolithus antarcticus</name>
    <dbReference type="NCBI Taxonomy" id="1507870"/>
    <lineage>
        <taxon>Eukaryota</taxon>
        <taxon>Fungi</taxon>
        <taxon>Dikarya</taxon>
        <taxon>Ascomycota</taxon>
        <taxon>Pezizomycotina</taxon>
        <taxon>Dothideomycetes</taxon>
        <taxon>Dothideomycetidae</taxon>
        <taxon>Cladosporiales</taxon>
        <taxon>Cladosporiaceae</taxon>
        <taxon>Cryoendolithus</taxon>
    </lineage>
</organism>
<gene>
    <name evidence="2" type="ORF">B0A48_12074</name>
</gene>
<feature type="compositionally biased region" description="Low complexity" evidence="1">
    <location>
        <begin position="204"/>
        <end position="220"/>
    </location>
</feature>
<feature type="compositionally biased region" description="Low complexity" evidence="1">
    <location>
        <begin position="397"/>
        <end position="409"/>
    </location>
</feature>
<feature type="compositionally biased region" description="Basic and acidic residues" evidence="1">
    <location>
        <begin position="309"/>
        <end position="323"/>
    </location>
</feature>
<keyword evidence="3" id="KW-1185">Reference proteome</keyword>
<comment type="caution">
    <text evidence="2">The sequence shown here is derived from an EMBL/GenBank/DDBJ whole genome shotgun (WGS) entry which is preliminary data.</text>
</comment>
<dbReference type="OrthoDB" id="3918641at2759"/>
<feature type="compositionally biased region" description="Polar residues" evidence="1">
    <location>
        <begin position="173"/>
        <end position="185"/>
    </location>
</feature>
<protein>
    <submittedName>
        <fullName evidence="2">Uncharacterized protein</fullName>
    </submittedName>
</protein>
<dbReference type="EMBL" id="NAJO01000027">
    <property type="protein sequence ID" value="OQO02547.1"/>
    <property type="molecule type" value="Genomic_DNA"/>
</dbReference>
<reference evidence="3" key="1">
    <citation type="submission" date="2017-03" db="EMBL/GenBank/DDBJ databases">
        <title>Genomes of endolithic fungi from Antarctica.</title>
        <authorList>
            <person name="Coleine C."/>
            <person name="Masonjones S."/>
            <person name="Stajich J.E."/>
        </authorList>
    </citation>
    <scope>NUCLEOTIDE SEQUENCE [LARGE SCALE GENOMIC DNA]</scope>
    <source>
        <strain evidence="3">CCFEE 5527</strain>
    </source>
</reference>
<proteinExistence type="predicted"/>
<evidence type="ECO:0000256" key="1">
    <source>
        <dbReference type="SAM" id="MobiDB-lite"/>
    </source>
</evidence>
<feature type="region of interest" description="Disordered" evidence="1">
    <location>
        <begin position="517"/>
        <end position="537"/>
    </location>
</feature>